<dbReference type="EMBL" id="HE796683">
    <property type="protein sequence ID" value="CCH01225.1"/>
    <property type="molecule type" value="Genomic_DNA"/>
</dbReference>
<dbReference type="HOGENOM" id="CLU_2287350_0_0_10"/>
<dbReference type="Proteomes" id="UP000011058">
    <property type="component" value="Chromosome"/>
</dbReference>
<dbReference type="RefSeq" id="WP_015332324.1">
    <property type="nucleotide sequence ID" value="NC_020054.1"/>
</dbReference>
<reference evidence="2 3" key="1">
    <citation type="journal article" date="2012" name="J. Bacteriol.">
        <title>Genome Sequence of Fibrella aestuarina BUZ 2T, a Filamentous Marine Bacterium.</title>
        <authorList>
            <person name="Filippini M."/>
            <person name="Qi W."/>
            <person name="Blom J."/>
            <person name="Goesmann A."/>
            <person name="Smits T.H."/>
            <person name="Bagheri H.C."/>
        </authorList>
    </citation>
    <scope>NUCLEOTIDE SEQUENCE [LARGE SCALE GENOMIC DNA]</scope>
    <source>
        <strain evidence="3">BUZ 2T</strain>
    </source>
</reference>
<dbReference type="KEGG" id="fae:FAES_3216"/>
<gene>
    <name evidence="2" type="ORF">FAES_3216</name>
</gene>
<name>I0KAS2_9BACT</name>
<organism evidence="2 3">
    <name type="scientific">Fibrella aestuarina BUZ 2</name>
    <dbReference type="NCBI Taxonomy" id="1166018"/>
    <lineage>
        <taxon>Bacteria</taxon>
        <taxon>Pseudomonadati</taxon>
        <taxon>Bacteroidota</taxon>
        <taxon>Cytophagia</taxon>
        <taxon>Cytophagales</taxon>
        <taxon>Spirosomataceae</taxon>
        <taxon>Fibrella</taxon>
    </lineage>
</organism>
<keyword evidence="3" id="KW-1185">Reference proteome</keyword>
<feature type="region of interest" description="Disordered" evidence="1">
    <location>
        <begin position="1"/>
        <end position="25"/>
    </location>
</feature>
<evidence type="ECO:0000313" key="3">
    <source>
        <dbReference type="Proteomes" id="UP000011058"/>
    </source>
</evidence>
<evidence type="ECO:0000313" key="2">
    <source>
        <dbReference type="EMBL" id="CCH01225.1"/>
    </source>
</evidence>
<dbReference type="AlphaFoldDB" id="I0KAS2"/>
<protein>
    <submittedName>
        <fullName evidence="2">Uncharacterized protein</fullName>
    </submittedName>
</protein>
<sequence>MAKRKKTVDPINNPNAPKKKTPPEVGVIVGKAGSLGLIHQLTLTEKKVTIERQPLVTTDRNGQPQITSYDTLYGDRSAYTRLIDDVFENPCEWPEQTPNRS</sequence>
<accession>I0KAS2</accession>
<proteinExistence type="predicted"/>
<dbReference type="STRING" id="1166018.FAES_3216"/>
<evidence type="ECO:0000256" key="1">
    <source>
        <dbReference type="SAM" id="MobiDB-lite"/>
    </source>
</evidence>